<dbReference type="RefSeq" id="WP_096056609.1">
    <property type="nucleotide sequence ID" value="NZ_CP023344.1"/>
</dbReference>
<protein>
    <submittedName>
        <fullName evidence="1">Uncharacterized protein</fullName>
    </submittedName>
</protein>
<accession>A0A290QI18</accession>
<proteinExistence type="predicted"/>
<gene>
    <name evidence="1" type="ORF">CMV30_13945</name>
</gene>
<evidence type="ECO:0000313" key="1">
    <source>
        <dbReference type="EMBL" id="ATC64978.1"/>
    </source>
</evidence>
<name>A0A290QI18_9BACT</name>
<dbReference type="OrthoDB" id="183703at2"/>
<keyword evidence="2" id="KW-1185">Reference proteome</keyword>
<dbReference type="AlphaFoldDB" id="A0A290QI18"/>
<dbReference type="EMBL" id="CP023344">
    <property type="protein sequence ID" value="ATC64978.1"/>
    <property type="molecule type" value="Genomic_DNA"/>
</dbReference>
<evidence type="ECO:0000313" key="2">
    <source>
        <dbReference type="Proteomes" id="UP000217265"/>
    </source>
</evidence>
<dbReference type="Proteomes" id="UP000217265">
    <property type="component" value="Chromosome"/>
</dbReference>
<organism evidence="1 2">
    <name type="scientific">Nibricoccus aquaticus</name>
    <dbReference type="NCBI Taxonomy" id="2576891"/>
    <lineage>
        <taxon>Bacteria</taxon>
        <taxon>Pseudomonadati</taxon>
        <taxon>Verrucomicrobiota</taxon>
        <taxon>Opitutia</taxon>
        <taxon>Opitutales</taxon>
        <taxon>Opitutaceae</taxon>
        <taxon>Nibricoccus</taxon>
    </lineage>
</organism>
<dbReference type="KEGG" id="vbh:CMV30_13945"/>
<reference evidence="1 2" key="1">
    <citation type="submission" date="2017-09" db="EMBL/GenBank/DDBJ databases">
        <title>Complete genome sequence of Verrucomicrobial strain HZ-65, isolated from freshwater.</title>
        <authorList>
            <person name="Choi A."/>
        </authorList>
    </citation>
    <scope>NUCLEOTIDE SEQUENCE [LARGE SCALE GENOMIC DNA]</scope>
    <source>
        <strain evidence="1 2">HZ-65</strain>
    </source>
</reference>
<sequence>MRTPRVPRIATPRALTALFVVITSFLLPAAFGQAAKPTASAPLVELPTLQVTDTRELPAPDKWRYTEILGFEVISDASDRETQRLIRDFEIFRIALDKAYPMEKRPAPPSAIILCGKGKSFDQFVTDGKTGAARTKPTILLNGREQAFILVDLALKSVTSTDITADGSSGPMNLQYSIAQSRMGESGATEGDLSANNAFEINHYKQLCREYVRYQFSRESPPPPVWFEEGIAQIVMQMKVNEREIIIGQLIDVPTSNNGGSNVSNPGVQFSYGPGASSEDPEFNYALSQRKLLKFDEFFGVKRGDEATLNSVGYNFWAKQCAAFLHINLYGWKKSNKASFEKLLARARKAPLTPEIFEECYGKSYDKFLVELSAYIQAPAYKAEQHLVKGKARLDLPPPEMRDATEGESERIKGDALRLAGIPAVLRPTAIAAYIRGERDPQFLGTFGQAELAGGDRTRAEKFLAAAAPKTTRPSVLTDLAQLRLDAASSKPAGPKGKLSDKQAGEILDLLAKARTLSPPLPDTFRLIANTWVLKETPPEAEELTTLAHGLKLFPRDAALVYYTAALNLRLGNHEAVIALASYGEKIATSEAQRGQFTRLKAQIPAPGKS</sequence>